<feature type="transmembrane region" description="Helical" evidence="1">
    <location>
        <begin position="184"/>
        <end position="203"/>
    </location>
</feature>
<keyword evidence="1" id="KW-1133">Transmembrane helix</keyword>
<comment type="caution">
    <text evidence="2">The sequence shown here is derived from an EMBL/GenBank/DDBJ whole genome shotgun (WGS) entry which is preliminary data.</text>
</comment>
<feature type="transmembrane region" description="Helical" evidence="1">
    <location>
        <begin position="76"/>
        <end position="97"/>
    </location>
</feature>
<dbReference type="OrthoDB" id="3268054at2"/>
<reference evidence="2 4" key="1">
    <citation type="submission" date="2018-03" db="EMBL/GenBank/DDBJ databases">
        <title>Genomic Encyclopedia of Archaeal and Bacterial Type Strains, Phase II (KMG-II): from individual species to whole genera.</title>
        <authorList>
            <person name="Goeker M."/>
        </authorList>
    </citation>
    <scope>NUCLEOTIDE SEQUENCE [LARGE SCALE GENOMIC DNA]</scope>
    <source>
        <strain evidence="2 4">DSM 21548</strain>
    </source>
</reference>
<evidence type="ECO:0000313" key="3">
    <source>
        <dbReference type="EMBL" id="RUQ87580.1"/>
    </source>
</evidence>
<feature type="transmembrane region" description="Helical" evidence="1">
    <location>
        <begin position="247"/>
        <end position="265"/>
    </location>
</feature>
<proteinExistence type="predicted"/>
<keyword evidence="1" id="KW-0812">Transmembrane</keyword>
<feature type="transmembrane region" description="Helical" evidence="1">
    <location>
        <begin position="223"/>
        <end position="240"/>
    </location>
</feature>
<feature type="transmembrane region" description="Helical" evidence="1">
    <location>
        <begin position="159"/>
        <end position="177"/>
    </location>
</feature>
<name>A0A2P8GV49_9MICO</name>
<feature type="transmembrane region" description="Helical" evidence="1">
    <location>
        <begin position="109"/>
        <end position="127"/>
    </location>
</feature>
<sequence>MSRELDARYQARLRWYPRSWRTRHGEAFIGTALAVAEAEGRTRPTMRETVSMAAHGLAARLDLVVDPRVRDAGSTVALTMGAGIALAVSVFGVGTVAGGSEPTSGVHDLGAIVLGAWILALVAALAGLRLAGSVALVCGTMVVVVVPRVLPGWASADGVDRATLILLTCCAVLAIVGRPHRGPWTIGATLGWALLVALAFVGAGAHAGVRVPSNALWSQVGPIWYAAAVAVIAAVVLAATRRWAASFTIVLGLTPLAVTLVVVEMRGVVVGSGSPEVIAIPVAVGLLLLALWNSGLLTLPAPRRDQRGEPTPAA</sequence>
<feature type="transmembrane region" description="Helical" evidence="1">
    <location>
        <begin position="277"/>
        <end position="299"/>
    </location>
</feature>
<evidence type="ECO:0000256" key="1">
    <source>
        <dbReference type="SAM" id="Phobius"/>
    </source>
</evidence>
<organism evidence="2 4">
    <name type="scientific">Labedella gwakjiensis</name>
    <dbReference type="NCBI Taxonomy" id="390269"/>
    <lineage>
        <taxon>Bacteria</taxon>
        <taxon>Bacillati</taxon>
        <taxon>Actinomycetota</taxon>
        <taxon>Actinomycetes</taxon>
        <taxon>Micrococcales</taxon>
        <taxon>Microbacteriaceae</taxon>
        <taxon>Labedella</taxon>
    </lineage>
</organism>
<dbReference type="EMBL" id="RZGY01000001">
    <property type="protein sequence ID" value="RUQ87580.1"/>
    <property type="molecule type" value="Genomic_DNA"/>
</dbReference>
<dbReference type="AlphaFoldDB" id="A0A2P8GV49"/>
<dbReference type="Proteomes" id="UP000241203">
    <property type="component" value="Unassembled WGS sequence"/>
</dbReference>
<reference evidence="3 5" key="2">
    <citation type="submission" date="2018-12" db="EMBL/GenBank/DDBJ databases">
        <authorList>
            <person name="hu s."/>
            <person name="Xu Y."/>
            <person name="Xu B."/>
            <person name="Li F."/>
        </authorList>
    </citation>
    <scope>NUCLEOTIDE SEQUENCE [LARGE SCALE GENOMIC DNA]</scope>
    <source>
        <strain evidence="3 5">KSW2-17</strain>
    </source>
</reference>
<dbReference type="Proteomes" id="UP000268291">
    <property type="component" value="Unassembled WGS sequence"/>
</dbReference>
<gene>
    <name evidence="2" type="ORF">CLV49_1455</name>
    <name evidence="3" type="ORF">ELQ93_11925</name>
</gene>
<accession>A0A2P8GV49</accession>
<keyword evidence="5" id="KW-1185">Reference proteome</keyword>
<evidence type="ECO:0000313" key="5">
    <source>
        <dbReference type="Proteomes" id="UP000268291"/>
    </source>
</evidence>
<evidence type="ECO:0000313" key="2">
    <source>
        <dbReference type="EMBL" id="PSL37848.1"/>
    </source>
</evidence>
<feature type="transmembrane region" description="Helical" evidence="1">
    <location>
        <begin position="134"/>
        <end position="153"/>
    </location>
</feature>
<keyword evidence="1" id="KW-0472">Membrane</keyword>
<protein>
    <submittedName>
        <fullName evidence="2">Uncharacterized protein</fullName>
    </submittedName>
</protein>
<dbReference type="RefSeq" id="WP_127054418.1">
    <property type="nucleotide sequence ID" value="NZ_PYAU01000001.1"/>
</dbReference>
<dbReference type="EMBL" id="PYAU01000001">
    <property type="protein sequence ID" value="PSL37848.1"/>
    <property type="molecule type" value="Genomic_DNA"/>
</dbReference>
<evidence type="ECO:0000313" key="4">
    <source>
        <dbReference type="Proteomes" id="UP000241203"/>
    </source>
</evidence>